<accession>A0A1T4QS79</accession>
<reference evidence="2" key="1">
    <citation type="submission" date="2017-02" db="EMBL/GenBank/DDBJ databases">
        <authorList>
            <person name="Varghese N."/>
            <person name="Submissions S."/>
        </authorList>
    </citation>
    <scope>NUCLEOTIDE SEQUENCE [LARGE SCALE GENOMIC DNA]</scope>
    <source>
        <strain evidence="2">DSM 22224</strain>
    </source>
</reference>
<evidence type="ECO:0000313" key="1">
    <source>
        <dbReference type="EMBL" id="SKA06526.1"/>
    </source>
</evidence>
<keyword evidence="2" id="KW-1185">Reference proteome</keyword>
<name>A0A1T4QS79_9BACT</name>
<dbReference type="EMBL" id="FUWZ01000002">
    <property type="protein sequence ID" value="SKA06526.1"/>
    <property type="molecule type" value="Genomic_DNA"/>
</dbReference>
<proteinExistence type="predicted"/>
<gene>
    <name evidence="1" type="ORF">SAMN04488128_102559</name>
</gene>
<protein>
    <submittedName>
        <fullName evidence="1">Uncharacterized protein</fullName>
    </submittedName>
</protein>
<dbReference type="Proteomes" id="UP000190367">
    <property type="component" value="Unassembled WGS sequence"/>
</dbReference>
<sequence>MNSQNDFVSYADHFIFTLLFNKYFSKQDDIFSSIFISRLLANSINTAHGQPGACNREELTRCY</sequence>
<evidence type="ECO:0000313" key="2">
    <source>
        <dbReference type="Proteomes" id="UP000190367"/>
    </source>
</evidence>
<organism evidence="1 2">
    <name type="scientific">Chitinophaga eiseniae</name>
    <dbReference type="NCBI Taxonomy" id="634771"/>
    <lineage>
        <taxon>Bacteria</taxon>
        <taxon>Pseudomonadati</taxon>
        <taxon>Bacteroidota</taxon>
        <taxon>Chitinophagia</taxon>
        <taxon>Chitinophagales</taxon>
        <taxon>Chitinophagaceae</taxon>
        <taxon>Chitinophaga</taxon>
    </lineage>
</organism>
<dbReference type="AlphaFoldDB" id="A0A1T4QS79"/>
<dbReference type="STRING" id="634771.SAMN04488128_102559"/>